<dbReference type="Pfam" id="PF00196">
    <property type="entry name" value="GerE"/>
    <property type="match status" value="1"/>
</dbReference>
<evidence type="ECO:0000256" key="2">
    <source>
        <dbReference type="ARBA" id="ARBA00023125"/>
    </source>
</evidence>
<reference evidence="6 7" key="1">
    <citation type="submission" date="2019-07" db="EMBL/GenBank/DDBJ databases">
        <title>The draft genome sequence of Aquimarina algiphila M91.</title>
        <authorList>
            <person name="Meng X."/>
        </authorList>
    </citation>
    <scope>NUCLEOTIDE SEQUENCE [LARGE SCALE GENOMIC DNA]</scope>
    <source>
        <strain evidence="6 7">M91</strain>
    </source>
</reference>
<sequence>MKKVMIVEDYEVLLESYKEIINNTTNFRVCGAYTSCEEALEHIENLSPEFILIDISLPGMSGIEGIKAIKAILGDSVSIIVVSVHENSTHVFDALCAGAIGYVTKSSGEKEFLNALYQAINGGAPMSTNIARMVVESFQKNDCNELTSRENKVITLLSEGMTYNQIAMTLNLSINTIKYHLRNIYGKLYVKNKYEAIVEYKKRGCKLNSV</sequence>
<evidence type="ECO:0000313" key="7">
    <source>
        <dbReference type="Proteomes" id="UP000318833"/>
    </source>
</evidence>
<organism evidence="6 7">
    <name type="scientific">Aquimarina algiphila</name>
    <dbReference type="NCBI Taxonomy" id="2047982"/>
    <lineage>
        <taxon>Bacteria</taxon>
        <taxon>Pseudomonadati</taxon>
        <taxon>Bacteroidota</taxon>
        <taxon>Flavobacteriia</taxon>
        <taxon>Flavobacteriales</taxon>
        <taxon>Flavobacteriaceae</taxon>
        <taxon>Aquimarina</taxon>
    </lineage>
</organism>
<dbReference type="InterPro" id="IPR039420">
    <property type="entry name" value="WalR-like"/>
</dbReference>
<evidence type="ECO:0000259" key="4">
    <source>
        <dbReference type="PROSITE" id="PS50043"/>
    </source>
</evidence>
<dbReference type="EMBL" id="VLNR01000009">
    <property type="protein sequence ID" value="TSE10137.1"/>
    <property type="molecule type" value="Genomic_DNA"/>
</dbReference>
<evidence type="ECO:0000313" key="6">
    <source>
        <dbReference type="EMBL" id="TSE10137.1"/>
    </source>
</evidence>
<dbReference type="SUPFAM" id="SSF46894">
    <property type="entry name" value="C-terminal effector domain of the bipartite response regulators"/>
    <property type="match status" value="1"/>
</dbReference>
<proteinExistence type="predicted"/>
<feature type="modified residue" description="4-aspartylphosphate" evidence="3">
    <location>
        <position position="54"/>
    </location>
</feature>
<dbReference type="CDD" id="cd17535">
    <property type="entry name" value="REC_NarL-like"/>
    <property type="match status" value="1"/>
</dbReference>
<keyword evidence="7" id="KW-1185">Reference proteome</keyword>
<dbReference type="OrthoDB" id="794741at2"/>
<feature type="domain" description="Response regulatory" evidence="5">
    <location>
        <begin position="3"/>
        <end position="120"/>
    </location>
</feature>
<dbReference type="Pfam" id="PF00072">
    <property type="entry name" value="Response_reg"/>
    <property type="match status" value="1"/>
</dbReference>
<dbReference type="PANTHER" id="PTHR43214">
    <property type="entry name" value="TWO-COMPONENT RESPONSE REGULATOR"/>
    <property type="match status" value="1"/>
</dbReference>
<dbReference type="SMART" id="SM00421">
    <property type="entry name" value="HTH_LUXR"/>
    <property type="match status" value="1"/>
</dbReference>
<evidence type="ECO:0000256" key="1">
    <source>
        <dbReference type="ARBA" id="ARBA00022553"/>
    </source>
</evidence>
<keyword evidence="2" id="KW-0238">DNA-binding</keyword>
<dbReference type="InterPro" id="IPR058245">
    <property type="entry name" value="NreC/VraR/RcsB-like_REC"/>
</dbReference>
<dbReference type="PROSITE" id="PS50110">
    <property type="entry name" value="RESPONSE_REGULATORY"/>
    <property type="match status" value="1"/>
</dbReference>
<comment type="caution">
    <text evidence="6">The sequence shown here is derived from an EMBL/GenBank/DDBJ whole genome shotgun (WGS) entry which is preliminary data.</text>
</comment>
<dbReference type="CDD" id="cd06170">
    <property type="entry name" value="LuxR_C_like"/>
    <property type="match status" value="1"/>
</dbReference>
<protein>
    <submittedName>
        <fullName evidence="6">Response regulator transcription factor</fullName>
    </submittedName>
</protein>
<accession>A0A554VP18</accession>
<dbReference type="PRINTS" id="PR00038">
    <property type="entry name" value="HTHLUXR"/>
</dbReference>
<gene>
    <name evidence="6" type="ORF">FOF46_06275</name>
</gene>
<dbReference type="SUPFAM" id="SSF52172">
    <property type="entry name" value="CheY-like"/>
    <property type="match status" value="1"/>
</dbReference>
<dbReference type="GO" id="GO:0000160">
    <property type="term" value="P:phosphorelay signal transduction system"/>
    <property type="evidence" value="ECO:0007669"/>
    <property type="project" value="InterPro"/>
</dbReference>
<evidence type="ECO:0000256" key="3">
    <source>
        <dbReference type="PROSITE-ProRule" id="PRU00169"/>
    </source>
</evidence>
<dbReference type="GO" id="GO:0006355">
    <property type="term" value="P:regulation of DNA-templated transcription"/>
    <property type="evidence" value="ECO:0007669"/>
    <property type="project" value="InterPro"/>
</dbReference>
<dbReference type="Gene3D" id="3.40.50.2300">
    <property type="match status" value="1"/>
</dbReference>
<dbReference type="AlphaFoldDB" id="A0A554VP18"/>
<name>A0A554VP18_9FLAO</name>
<dbReference type="PANTHER" id="PTHR43214:SF43">
    <property type="entry name" value="TWO-COMPONENT RESPONSE REGULATOR"/>
    <property type="match status" value="1"/>
</dbReference>
<dbReference type="PROSITE" id="PS00622">
    <property type="entry name" value="HTH_LUXR_1"/>
    <property type="match status" value="1"/>
</dbReference>
<evidence type="ECO:0000259" key="5">
    <source>
        <dbReference type="PROSITE" id="PS50110"/>
    </source>
</evidence>
<dbReference type="InterPro" id="IPR000792">
    <property type="entry name" value="Tscrpt_reg_LuxR_C"/>
</dbReference>
<keyword evidence="1 3" id="KW-0597">Phosphoprotein</keyword>
<dbReference type="SMART" id="SM00448">
    <property type="entry name" value="REC"/>
    <property type="match status" value="1"/>
</dbReference>
<dbReference type="InterPro" id="IPR001789">
    <property type="entry name" value="Sig_transdc_resp-reg_receiver"/>
</dbReference>
<dbReference type="PROSITE" id="PS50043">
    <property type="entry name" value="HTH_LUXR_2"/>
    <property type="match status" value="1"/>
</dbReference>
<dbReference type="InterPro" id="IPR016032">
    <property type="entry name" value="Sig_transdc_resp-reg_C-effctor"/>
</dbReference>
<feature type="domain" description="HTH luxR-type" evidence="4">
    <location>
        <begin position="139"/>
        <end position="204"/>
    </location>
</feature>
<dbReference type="InterPro" id="IPR011006">
    <property type="entry name" value="CheY-like_superfamily"/>
</dbReference>
<dbReference type="Proteomes" id="UP000318833">
    <property type="component" value="Unassembled WGS sequence"/>
</dbReference>
<dbReference type="GO" id="GO:0003677">
    <property type="term" value="F:DNA binding"/>
    <property type="evidence" value="ECO:0007669"/>
    <property type="project" value="UniProtKB-KW"/>
</dbReference>